<dbReference type="EnsemblPlants" id="AES86521">
    <property type="protein sequence ID" value="AES86521"/>
    <property type="gene ID" value="MTR_4g009510"/>
</dbReference>
<dbReference type="Proteomes" id="UP000002051">
    <property type="component" value="Chromosome 4"/>
</dbReference>
<reference evidence="5" key="4">
    <citation type="journal article" date="2018" name="Nat. Plants">
        <title>Whole-genome landscape of Medicago truncatula symbiotic genes.</title>
        <authorList>
            <person name="Pecrix Y."/>
            <person name="Gamas P."/>
            <person name="Carrere S."/>
        </authorList>
    </citation>
    <scope>NUCLEOTIDE SEQUENCE</scope>
    <source>
        <tissue evidence="5">Leaves</tissue>
    </source>
</reference>
<dbReference type="PANTHER" id="PTHR45959:SF8">
    <property type="entry name" value="PROTEIN, PUTATIVE-RELATED"/>
    <property type="match status" value="1"/>
</dbReference>
<dbReference type="InterPro" id="IPR052610">
    <property type="entry name" value="bHLH_transcription_regulator"/>
</dbReference>
<reference evidence="4 7" key="1">
    <citation type="journal article" date="2011" name="Nature">
        <title>The Medicago genome provides insight into the evolution of rhizobial symbioses.</title>
        <authorList>
            <person name="Young N.D."/>
            <person name="Debelle F."/>
            <person name="Oldroyd G.E."/>
            <person name="Geurts R."/>
            <person name="Cannon S.B."/>
            <person name="Udvardi M.K."/>
            <person name="Benedito V.A."/>
            <person name="Mayer K.F."/>
            <person name="Gouzy J."/>
            <person name="Schoof H."/>
            <person name="Van de Peer Y."/>
            <person name="Proost S."/>
            <person name="Cook D.R."/>
            <person name="Meyers B.C."/>
            <person name="Spannagl M."/>
            <person name="Cheung F."/>
            <person name="De Mita S."/>
            <person name="Krishnakumar V."/>
            <person name="Gundlach H."/>
            <person name="Zhou S."/>
            <person name="Mudge J."/>
            <person name="Bharti A.K."/>
            <person name="Murray J.D."/>
            <person name="Naoumkina M.A."/>
            <person name="Rosen B."/>
            <person name="Silverstein K.A."/>
            <person name="Tang H."/>
            <person name="Rombauts S."/>
            <person name="Zhao P.X."/>
            <person name="Zhou P."/>
            <person name="Barbe V."/>
            <person name="Bardou P."/>
            <person name="Bechner M."/>
            <person name="Bellec A."/>
            <person name="Berger A."/>
            <person name="Berges H."/>
            <person name="Bidwell S."/>
            <person name="Bisseling T."/>
            <person name="Choisne N."/>
            <person name="Couloux A."/>
            <person name="Denny R."/>
            <person name="Deshpande S."/>
            <person name="Dai X."/>
            <person name="Doyle J.J."/>
            <person name="Dudez A.M."/>
            <person name="Farmer A.D."/>
            <person name="Fouteau S."/>
            <person name="Franken C."/>
            <person name="Gibelin C."/>
            <person name="Gish J."/>
            <person name="Goldstein S."/>
            <person name="Gonzalez A.J."/>
            <person name="Green P.J."/>
            <person name="Hallab A."/>
            <person name="Hartog M."/>
            <person name="Hua A."/>
            <person name="Humphray S.J."/>
            <person name="Jeong D.H."/>
            <person name="Jing Y."/>
            <person name="Jocker A."/>
            <person name="Kenton S.M."/>
            <person name="Kim D.J."/>
            <person name="Klee K."/>
            <person name="Lai H."/>
            <person name="Lang C."/>
            <person name="Lin S."/>
            <person name="Macmil S.L."/>
            <person name="Magdelenat G."/>
            <person name="Matthews L."/>
            <person name="McCorrison J."/>
            <person name="Monaghan E.L."/>
            <person name="Mun J.H."/>
            <person name="Najar F.Z."/>
            <person name="Nicholson C."/>
            <person name="Noirot C."/>
            <person name="O'Bleness M."/>
            <person name="Paule C.R."/>
            <person name="Poulain J."/>
            <person name="Prion F."/>
            <person name="Qin B."/>
            <person name="Qu C."/>
            <person name="Retzel E.F."/>
            <person name="Riddle C."/>
            <person name="Sallet E."/>
            <person name="Samain S."/>
            <person name="Samson N."/>
            <person name="Sanders I."/>
            <person name="Saurat O."/>
            <person name="Scarpelli C."/>
            <person name="Schiex T."/>
            <person name="Segurens B."/>
            <person name="Severin A.J."/>
            <person name="Sherrier D.J."/>
            <person name="Shi R."/>
            <person name="Sims S."/>
            <person name="Singer S.R."/>
            <person name="Sinharoy S."/>
            <person name="Sterck L."/>
            <person name="Viollet A."/>
            <person name="Wang B.B."/>
            <person name="Wang K."/>
            <person name="Wang M."/>
            <person name="Wang X."/>
            <person name="Warfsmann J."/>
            <person name="Weissenbach J."/>
            <person name="White D.D."/>
            <person name="White J.D."/>
            <person name="Wiley G.B."/>
            <person name="Wincker P."/>
            <person name="Xing Y."/>
            <person name="Yang L."/>
            <person name="Yao Z."/>
            <person name="Ying F."/>
            <person name="Zhai J."/>
            <person name="Zhou L."/>
            <person name="Zuber A."/>
            <person name="Denarie J."/>
            <person name="Dixon R.A."/>
            <person name="May G.D."/>
            <person name="Schwartz D.C."/>
            <person name="Rogers J."/>
            <person name="Quetier F."/>
            <person name="Town C.D."/>
            <person name="Roe B.A."/>
        </authorList>
    </citation>
    <scope>NUCLEOTIDE SEQUENCE [LARGE SCALE GENOMIC DNA]</scope>
    <source>
        <strain evidence="4">A17</strain>
        <strain evidence="6 7">cv. Jemalong A17</strain>
    </source>
</reference>
<accession>G7JFR2</accession>
<proteinExistence type="predicted"/>
<reference evidence="6" key="3">
    <citation type="submission" date="2015-04" db="UniProtKB">
        <authorList>
            <consortium name="EnsemblPlants"/>
        </authorList>
    </citation>
    <scope>IDENTIFICATION</scope>
    <source>
        <strain evidence="6">cv. Jemalong A17</strain>
    </source>
</reference>
<dbReference type="InterPro" id="IPR054502">
    <property type="entry name" value="bHLH-TF_ACT-like_plant"/>
</dbReference>
<dbReference type="OrthoDB" id="690068at2759"/>
<dbReference type="EMBL" id="CM001220">
    <property type="protein sequence ID" value="AES86521.2"/>
    <property type="molecule type" value="Genomic_DNA"/>
</dbReference>
<organism evidence="4 7">
    <name type="scientific">Medicago truncatula</name>
    <name type="common">Barrel medic</name>
    <name type="synonym">Medicago tribuloides</name>
    <dbReference type="NCBI Taxonomy" id="3880"/>
    <lineage>
        <taxon>Eukaryota</taxon>
        <taxon>Viridiplantae</taxon>
        <taxon>Streptophyta</taxon>
        <taxon>Embryophyta</taxon>
        <taxon>Tracheophyta</taxon>
        <taxon>Spermatophyta</taxon>
        <taxon>Magnoliopsida</taxon>
        <taxon>eudicotyledons</taxon>
        <taxon>Gunneridae</taxon>
        <taxon>Pentapetalae</taxon>
        <taxon>rosids</taxon>
        <taxon>fabids</taxon>
        <taxon>Fabales</taxon>
        <taxon>Fabaceae</taxon>
        <taxon>Papilionoideae</taxon>
        <taxon>50 kb inversion clade</taxon>
        <taxon>NPAAA clade</taxon>
        <taxon>Hologalegina</taxon>
        <taxon>IRL clade</taxon>
        <taxon>Trifolieae</taxon>
        <taxon>Medicago</taxon>
    </lineage>
</organism>
<keyword evidence="7" id="KW-1185">Reference proteome</keyword>
<dbReference type="PANTHER" id="PTHR45959">
    <property type="entry name" value="BHLH TRANSCRIPTION FACTOR"/>
    <property type="match status" value="1"/>
</dbReference>
<name>G7JFR2_MEDTR</name>
<dbReference type="Gramene" id="rna20392">
    <property type="protein sequence ID" value="RHN58474.1"/>
    <property type="gene ID" value="gene20392"/>
</dbReference>
<dbReference type="EMBL" id="PSQE01000004">
    <property type="protein sequence ID" value="RHN58474.1"/>
    <property type="molecule type" value="Genomic_DNA"/>
</dbReference>
<dbReference type="GO" id="GO:0080090">
    <property type="term" value="P:regulation of primary metabolic process"/>
    <property type="evidence" value="ECO:0007669"/>
    <property type="project" value="UniProtKB-ARBA"/>
</dbReference>
<evidence type="ECO:0000313" key="4">
    <source>
        <dbReference type="EMBL" id="AES86521.2"/>
    </source>
</evidence>
<evidence type="ECO:0000313" key="7">
    <source>
        <dbReference type="Proteomes" id="UP000002051"/>
    </source>
</evidence>
<evidence type="ECO:0000256" key="2">
    <source>
        <dbReference type="ARBA" id="ARBA00023242"/>
    </source>
</evidence>
<evidence type="ECO:0000313" key="6">
    <source>
        <dbReference type="EnsemblPlants" id="AES86521"/>
    </source>
</evidence>
<feature type="domain" description="Plant bHLH transcription factor ACT-like" evidence="3">
    <location>
        <begin position="130"/>
        <end position="203"/>
    </location>
</feature>
<comment type="subcellular location">
    <subcellularLocation>
        <location evidence="1">Nucleus</location>
    </subcellularLocation>
</comment>
<accession>A0A0C3WRA3</accession>
<dbReference type="HOGENOM" id="CLU_046481_3_1_1"/>
<protein>
    <submittedName>
        <fullName evidence="4">DNA-binding protein, putative</fullName>
    </submittedName>
</protein>
<evidence type="ECO:0000313" key="5">
    <source>
        <dbReference type="EMBL" id="RHN58474.1"/>
    </source>
</evidence>
<evidence type="ECO:0000256" key="1">
    <source>
        <dbReference type="ARBA" id="ARBA00004123"/>
    </source>
</evidence>
<evidence type="ECO:0000259" key="3">
    <source>
        <dbReference type="Pfam" id="PF22754"/>
    </source>
</evidence>
<gene>
    <name evidence="6" type="primary">11434392</name>
    <name evidence="4" type="ordered locus">MTR_4g009510</name>
    <name evidence="5" type="ORF">MtrunA17_Chr4g0002831</name>
</gene>
<dbReference type="GO" id="GO:0003677">
    <property type="term" value="F:DNA binding"/>
    <property type="evidence" value="ECO:0007669"/>
    <property type="project" value="UniProtKB-KW"/>
</dbReference>
<dbReference type="GO" id="GO:0005634">
    <property type="term" value="C:nucleus"/>
    <property type="evidence" value="ECO:0007669"/>
    <property type="project" value="UniProtKB-SubCell"/>
</dbReference>
<dbReference type="STRING" id="3880.G7JFR2"/>
<keyword evidence="2" id="KW-0539">Nucleus</keyword>
<dbReference type="KEGG" id="mtr:11434392"/>
<dbReference type="AlphaFoldDB" id="G7JFR2"/>
<dbReference type="Pfam" id="PF22754">
    <property type="entry name" value="bHLH-TF_ACT-like_plant"/>
    <property type="match status" value="1"/>
</dbReference>
<dbReference type="Proteomes" id="UP000265566">
    <property type="component" value="Chromosome 4"/>
</dbReference>
<reference evidence="4 7" key="2">
    <citation type="journal article" date="2014" name="BMC Genomics">
        <title>An improved genome release (version Mt4.0) for the model legume Medicago truncatula.</title>
        <authorList>
            <person name="Tang H."/>
            <person name="Krishnakumar V."/>
            <person name="Bidwell S."/>
            <person name="Rosen B."/>
            <person name="Chan A."/>
            <person name="Zhou S."/>
            <person name="Gentzbittel L."/>
            <person name="Childs K.L."/>
            <person name="Yandell M."/>
            <person name="Gundlach H."/>
            <person name="Mayer K.F."/>
            <person name="Schwartz D.C."/>
            <person name="Town C.D."/>
        </authorList>
    </citation>
    <scope>GENOME REANNOTATION</scope>
    <source>
        <strain evidence="6 7">cv. Jemalong A17</strain>
    </source>
</reference>
<sequence>MEESGENWPSHDSDLEIHDKVIFEDGESESVCGDDEYQIGDPTDITKESNEKEITQRLKELSDVIGLKKMDDDTSIVDKARDYVEKLAERVRELEQEAGSNICSNKRTKVNSDEYNCGTGDNTLPEIKARVSKKDVLVIVHCEKQKGILLKILTHLASLHLSVVNSSVLQFGKSILDITIICKMGDGYNISVNELVKTLRMVISTQ</sequence>
<keyword evidence="4" id="KW-0238">DNA-binding</keyword>